<organism evidence="1 2">
    <name type="scientific">Nostoc punctiforme (strain ATCC 29133 / PCC 73102)</name>
    <dbReference type="NCBI Taxonomy" id="63737"/>
    <lineage>
        <taxon>Bacteria</taxon>
        <taxon>Bacillati</taxon>
        <taxon>Cyanobacteriota</taxon>
        <taxon>Cyanophyceae</taxon>
        <taxon>Nostocales</taxon>
        <taxon>Nostocaceae</taxon>
        <taxon>Nostoc</taxon>
    </lineage>
</organism>
<accession>B2IYE5</accession>
<reference evidence="1 2" key="2">
    <citation type="journal article" date="2013" name="Plant Physiol.">
        <title>A Nostoc punctiforme Sugar Transporter Necessary to Establish a Cyanobacterium-Plant Symbiosis.</title>
        <authorList>
            <person name="Ekman M."/>
            <person name="Picossi S."/>
            <person name="Campbell E.L."/>
            <person name="Meeks J.C."/>
            <person name="Flores E."/>
        </authorList>
    </citation>
    <scope>NUCLEOTIDE SEQUENCE [LARGE SCALE GENOMIC DNA]</scope>
    <source>
        <strain evidence="2">ATCC 29133 / PCC 73102</strain>
    </source>
</reference>
<dbReference type="HOGENOM" id="CLU_1287773_0_0_3"/>
<dbReference type="PhylomeDB" id="B2IYE5"/>
<evidence type="ECO:0000313" key="1">
    <source>
        <dbReference type="EMBL" id="ACC80032.1"/>
    </source>
</evidence>
<dbReference type="AlphaFoldDB" id="B2IYE5"/>
<gene>
    <name evidence="1" type="ordered locus">Npun_F1316</name>
</gene>
<reference evidence="2" key="1">
    <citation type="submission" date="2008-04" db="EMBL/GenBank/DDBJ databases">
        <title>Complete sequence of chromosome of Nostoc punctiforme ATCC 29133.</title>
        <authorList>
            <consortium name="US DOE Joint Genome Institute"/>
            <person name="Copeland A."/>
            <person name="Lucas S."/>
            <person name="Lapidus A."/>
            <person name="Glavina del Rio T."/>
            <person name="Dalin E."/>
            <person name="Tice H."/>
            <person name="Pitluck S."/>
            <person name="Chain P."/>
            <person name="Malfatti S."/>
            <person name="Shin M."/>
            <person name="Vergez L."/>
            <person name="Schmutz J."/>
            <person name="Larimer F."/>
            <person name="Land M."/>
            <person name="Hauser L."/>
            <person name="Kyrpides N."/>
            <person name="Kim E."/>
            <person name="Meeks J.C."/>
            <person name="Elhai J."/>
            <person name="Campbell E.L."/>
            <person name="Thiel T."/>
            <person name="Longmire J."/>
            <person name="Potts M."/>
            <person name="Atlas R."/>
        </authorList>
    </citation>
    <scope>NUCLEOTIDE SEQUENCE [LARGE SCALE GENOMIC DNA]</scope>
    <source>
        <strain evidence="2">ATCC 29133 / PCC 73102</strain>
    </source>
</reference>
<sequence>MPIWEISKLEKTLSIPCSVNCLQKFILRKIEMKLVPKLVLATATLTLGFATVDAKSVSAAIINYAFTVDSPITKGNGFFSFDDSTLSNDYTPEATIKSLFFQFDGDSTIYTEQDDPNYPDFPVTFQTTSLTGQTSFALDYLFNDKSNPASSTSYEIIGEDFTIFSRTSPDAEPISGKVSYRQVPEPTPLVGALFACSLGLMMKRKVTLMKKVKI</sequence>
<dbReference type="EnsemblBacteria" id="ACC80032">
    <property type="protein sequence ID" value="ACC80032"/>
    <property type="gene ID" value="Npun_F1316"/>
</dbReference>
<proteinExistence type="predicted"/>
<evidence type="ECO:0000313" key="2">
    <source>
        <dbReference type="Proteomes" id="UP000001191"/>
    </source>
</evidence>
<protein>
    <recommendedName>
        <fullName evidence="3">PEP-CTERM protein-sorting domain-containing protein</fullName>
    </recommendedName>
</protein>
<dbReference type="EMBL" id="CP001037">
    <property type="protein sequence ID" value="ACC80032.1"/>
    <property type="molecule type" value="Genomic_DNA"/>
</dbReference>
<evidence type="ECO:0008006" key="3">
    <source>
        <dbReference type="Google" id="ProtNLM"/>
    </source>
</evidence>
<keyword evidence="2" id="KW-1185">Reference proteome</keyword>
<dbReference type="Proteomes" id="UP000001191">
    <property type="component" value="Chromosome"/>
</dbReference>
<dbReference type="KEGG" id="npu:Npun_F1316"/>
<name>B2IYE5_NOSP7</name>